<evidence type="ECO:0000313" key="3">
    <source>
        <dbReference type="Proteomes" id="UP000326340"/>
    </source>
</evidence>
<reference evidence="2 3" key="1">
    <citation type="journal article" date="2019" name="Sci. Rep.">
        <title>Colletotrichum shisoi sp. nov., an anthracnose pathogen of Perilla frutescens in Japan: molecular phylogenetic, morphological and genomic evidence.</title>
        <authorList>
            <person name="Gan P."/>
            <person name="Tsushima A."/>
            <person name="Hiroyama R."/>
            <person name="Narusaka M."/>
            <person name="Takano Y."/>
            <person name="Narusaka Y."/>
            <person name="Kawaradani M."/>
            <person name="Damm U."/>
            <person name="Shirasu K."/>
        </authorList>
    </citation>
    <scope>NUCLEOTIDE SEQUENCE [LARGE SCALE GENOMIC DNA]</scope>
    <source>
        <strain evidence="2 3">PG-2018a</strain>
    </source>
</reference>
<evidence type="ECO:0000256" key="1">
    <source>
        <dbReference type="SAM" id="MobiDB-lite"/>
    </source>
</evidence>
<sequence length="132" mass="14569">MQIPRKIKKSHGIHLTPGWDSQTPRSQASYITRNPAVRGQDEPSIPSPFSHLCTPSQTSQGRRSRGERGAKVPRGVCVALDFLICCHPTQNEQQPVSTPPPPFLARNLHFQLGNAVRDKEEGPSPPRSIVDC</sequence>
<gene>
    <name evidence="2" type="ORF">CSHISOI_01745</name>
</gene>
<protein>
    <submittedName>
        <fullName evidence="2">Uncharacterized protein</fullName>
    </submittedName>
</protein>
<dbReference type="EMBL" id="PUHP01000080">
    <property type="protein sequence ID" value="TQN73682.1"/>
    <property type="molecule type" value="Genomic_DNA"/>
</dbReference>
<accession>A0A5Q4C2Z2</accession>
<evidence type="ECO:0000313" key="2">
    <source>
        <dbReference type="EMBL" id="TQN73682.1"/>
    </source>
</evidence>
<feature type="compositionally biased region" description="Basic residues" evidence="1">
    <location>
        <begin position="1"/>
        <end position="12"/>
    </location>
</feature>
<feature type="compositionally biased region" description="Polar residues" evidence="1">
    <location>
        <begin position="19"/>
        <end position="32"/>
    </location>
</feature>
<comment type="caution">
    <text evidence="2">The sequence shown here is derived from an EMBL/GenBank/DDBJ whole genome shotgun (WGS) entry which is preliminary data.</text>
</comment>
<proteinExistence type="predicted"/>
<name>A0A5Q4C2Z2_9PEZI</name>
<feature type="region of interest" description="Disordered" evidence="1">
    <location>
        <begin position="1"/>
        <end position="71"/>
    </location>
</feature>
<dbReference type="Proteomes" id="UP000326340">
    <property type="component" value="Unassembled WGS sequence"/>
</dbReference>
<keyword evidence="3" id="KW-1185">Reference proteome</keyword>
<organism evidence="2 3">
    <name type="scientific">Colletotrichum shisoi</name>
    <dbReference type="NCBI Taxonomy" id="2078593"/>
    <lineage>
        <taxon>Eukaryota</taxon>
        <taxon>Fungi</taxon>
        <taxon>Dikarya</taxon>
        <taxon>Ascomycota</taxon>
        <taxon>Pezizomycotina</taxon>
        <taxon>Sordariomycetes</taxon>
        <taxon>Hypocreomycetidae</taxon>
        <taxon>Glomerellales</taxon>
        <taxon>Glomerellaceae</taxon>
        <taxon>Colletotrichum</taxon>
        <taxon>Colletotrichum destructivum species complex</taxon>
    </lineage>
</organism>
<dbReference type="AlphaFoldDB" id="A0A5Q4C2Z2"/>